<name>A0A7X1TPF6_9MICC</name>
<dbReference type="AlphaFoldDB" id="A0A7X1TPF6"/>
<dbReference type="PANTHER" id="PTHR11092:SF0">
    <property type="entry name" value="EPIMERASE FAMILY PROTEIN SDR39U1"/>
    <property type="match status" value="1"/>
</dbReference>
<keyword evidence="5" id="KW-1185">Reference proteome</keyword>
<comment type="similarity">
    <text evidence="1">Belongs to the NAD(P)-dependent epimerase/dehydratase family. SDR39U1 subfamily.</text>
</comment>
<dbReference type="InterPro" id="IPR001509">
    <property type="entry name" value="Epimerase_deHydtase"/>
</dbReference>
<dbReference type="Proteomes" id="UP000326464">
    <property type="component" value="Unassembled WGS sequence"/>
</dbReference>
<feature type="domain" description="NAD-dependent epimerase/dehydratase" evidence="2">
    <location>
        <begin position="11"/>
        <end position="218"/>
    </location>
</feature>
<dbReference type="EMBL" id="VJXX01000004">
    <property type="protein sequence ID" value="MPY11590.1"/>
    <property type="molecule type" value="Genomic_DNA"/>
</dbReference>
<dbReference type="RefSeq" id="WP_152816299.1">
    <property type="nucleotide sequence ID" value="NZ_VJXX01000004.1"/>
</dbReference>
<dbReference type="InterPro" id="IPR036291">
    <property type="entry name" value="NAD(P)-bd_dom_sf"/>
</dbReference>
<gene>
    <name evidence="4" type="ORF">FNH21_12835</name>
</gene>
<sequence>MNIVPNTLQTVVIAGASGFIGTHLVRRFTEAGVEVRTIGRSGPAVWGDTAAIASVLDGADALVNLAGRSVDCRYGKRNADAIFSSRVDTTEELGRALALCRESGGTPPPVWMNSSTGTIYRHAMDRPQTEDDGDLGTGFSVSVARAWEQALADAATPGVRKVALRIAIVLGPGSVMAPLSTLARTGLGGRMGPGTQKFSWIHLDDLYRAVVLIAATPTLEGPVNLAAPGVVTNAELMAAVRERLHVPAGLPTPAWLLELGGMIIRTEAELVLKSRWVSPRKLLDAGFTFDYPTLGPALRQILTPDRVEAPAPVRAH</sequence>
<organism evidence="4 5">
    <name type="scientific">Arthrobacter bussei</name>
    <dbReference type="NCBI Taxonomy" id="2594179"/>
    <lineage>
        <taxon>Bacteria</taxon>
        <taxon>Bacillati</taxon>
        <taxon>Actinomycetota</taxon>
        <taxon>Actinomycetes</taxon>
        <taxon>Micrococcales</taxon>
        <taxon>Micrococcaceae</taxon>
        <taxon>Arthrobacter</taxon>
    </lineage>
</organism>
<reference evidence="5" key="1">
    <citation type="submission" date="2019-07" db="EMBL/GenBank/DDBJ databases">
        <title>Arthrobacter KR32 sp. nov., isolated from mountain cheese made of cows milk.</title>
        <authorList>
            <person name="Flegler A."/>
        </authorList>
    </citation>
    <scope>NUCLEOTIDE SEQUENCE [LARGE SCALE GENOMIC DNA]</scope>
    <source>
        <strain evidence="5">KR32</strain>
    </source>
</reference>
<proteinExistence type="inferred from homology"/>
<dbReference type="Pfam" id="PF01370">
    <property type="entry name" value="Epimerase"/>
    <property type="match status" value="1"/>
</dbReference>
<comment type="caution">
    <text evidence="4">The sequence shown here is derived from an EMBL/GenBank/DDBJ whole genome shotgun (WGS) entry which is preliminary data.</text>
</comment>
<protein>
    <submittedName>
        <fullName evidence="4">TIGR01777 family protein</fullName>
    </submittedName>
</protein>
<dbReference type="InterPro" id="IPR013549">
    <property type="entry name" value="DUF1731"/>
</dbReference>
<dbReference type="PANTHER" id="PTHR11092">
    <property type="entry name" value="SUGAR NUCLEOTIDE EPIMERASE RELATED"/>
    <property type="match status" value="1"/>
</dbReference>
<evidence type="ECO:0000259" key="3">
    <source>
        <dbReference type="Pfam" id="PF08338"/>
    </source>
</evidence>
<dbReference type="InterPro" id="IPR010099">
    <property type="entry name" value="SDR39U1"/>
</dbReference>
<feature type="domain" description="DUF1731" evidence="3">
    <location>
        <begin position="252"/>
        <end position="301"/>
    </location>
</feature>
<evidence type="ECO:0000256" key="1">
    <source>
        <dbReference type="ARBA" id="ARBA00009353"/>
    </source>
</evidence>
<dbReference type="OrthoDB" id="9801773at2"/>
<accession>A0A7X1TPF6</accession>
<evidence type="ECO:0000259" key="2">
    <source>
        <dbReference type="Pfam" id="PF01370"/>
    </source>
</evidence>
<evidence type="ECO:0000313" key="4">
    <source>
        <dbReference type="EMBL" id="MPY11590.1"/>
    </source>
</evidence>
<dbReference type="Gene3D" id="3.40.50.720">
    <property type="entry name" value="NAD(P)-binding Rossmann-like Domain"/>
    <property type="match status" value="1"/>
</dbReference>
<dbReference type="SUPFAM" id="SSF51735">
    <property type="entry name" value="NAD(P)-binding Rossmann-fold domains"/>
    <property type="match status" value="1"/>
</dbReference>
<evidence type="ECO:0000313" key="5">
    <source>
        <dbReference type="Proteomes" id="UP000326464"/>
    </source>
</evidence>
<dbReference type="NCBIfam" id="TIGR01777">
    <property type="entry name" value="yfcH"/>
    <property type="match status" value="1"/>
</dbReference>
<dbReference type="Pfam" id="PF08338">
    <property type="entry name" value="DUF1731"/>
    <property type="match status" value="1"/>
</dbReference>